<dbReference type="Gene3D" id="1.25.10.10">
    <property type="entry name" value="Leucine-rich Repeat Variant"/>
    <property type="match status" value="2"/>
</dbReference>
<evidence type="ECO:0000313" key="2">
    <source>
        <dbReference type="EMBL" id="AEH26466.1"/>
    </source>
</evidence>
<dbReference type="EMBL" id="JF342589">
    <property type="protein sequence ID" value="AEH26466.1"/>
    <property type="molecule type" value="Genomic_DNA"/>
</dbReference>
<proteinExistence type="predicted"/>
<dbReference type="SMART" id="SM00567">
    <property type="entry name" value="EZ_HEAT"/>
    <property type="match status" value="6"/>
</dbReference>
<dbReference type="InterPro" id="IPR004155">
    <property type="entry name" value="PBS_lyase_HEAT"/>
</dbReference>
<organism evidence="2">
    <name type="scientific">uncultured Acidobacteria bacterium A2</name>
    <dbReference type="NCBI Taxonomy" id="1036852"/>
    <lineage>
        <taxon>Bacteria</taxon>
        <taxon>Pseudomonadati</taxon>
        <taxon>Acidobacteriota</taxon>
        <taxon>environmental samples</taxon>
    </lineage>
</organism>
<dbReference type="PANTHER" id="PTHR12697:SF5">
    <property type="entry name" value="DEOXYHYPUSINE HYDROXYLASE"/>
    <property type="match status" value="1"/>
</dbReference>
<comment type="function">
    <text evidence="1">Catalyzes the hydroxylation of the N(6)-(4-aminobutyl)-L-lysine intermediate produced by deoxyhypusine synthase/DHPS on a critical lysine of the eukaryotic translation initiation factor 5A/eIF-5A. This is the second step of the post-translational modification of that lysine into an unusual amino acid residue named hypusine. Hypusination is unique to mature eIF-5A factor and is essential for its function.</text>
</comment>
<reference evidence="2" key="1">
    <citation type="journal article" date="2011" name="FEMS Microbiol. Ecol.">
        <title>Polyketide synthase pathways identified from a metagenomic library are derived from soil Acidobacteria.</title>
        <authorList>
            <person name="Parsley L.C."/>
            <person name="Linneman J."/>
            <person name="Goode A.M."/>
            <person name="Becklund K."/>
            <person name="George I."/>
            <person name="Goodman R.M."/>
            <person name="Lopanik N.B."/>
            <person name="Liles M.R."/>
        </authorList>
    </citation>
    <scope>NUCLEOTIDE SEQUENCE</scope>
</reference>
<dbReference type="AlphaFoldDB" id="F8TTF5"/>
<accession>F8TTF5</accession>
<dbReference type="InterPro" id="IPR011989">
    <property type="entry name" value="ARM-like"/>
</dbReference>
<sequence length="333" mass="35350">MDYRNLVRSRGESPVWRIKASQKLYGYQQTISNKANIVGAGAGDDDVPALIKKLDDVSDAARLEAAEDLGFIGPAAKKALPALGEKLTDKNALVRVNAATALARIDPAAGKRAVPVIVEALAEKDAAVRVAAVEALADIGPAAGQAVPTLMKLLADADGEVGWRAIEALGWMGPEAAPAVPALMDLLSKGQSDTLVIALKRIGPHAKAGVPALVAMVKRRDRNAADILSTIGPEAKEAVPALIELLKDKELYFTAMVAQALGFIGTPEATEAVVPYCVRILQSPVDASYYQHFAMVLGQMGPKAKAAIPALEAMRKDNNRWPYVEEPLRKIKQ</sequence>
<dbReference type="GO" id="GO:0016491">
    <property type="term" value="F:oxidoreductase activity"/>
    <property type="evidence" value="ECO:0007669"/>
    <property type="project" value="TreeGrafter"/>
</dbReference>
<name>F8TTF5_9BACT</name>
<protein>
    <recommendedName>
        <fullName evidence="3">HEAT repeat domain-containing protein</fullName>
    </recommendedName>
</protein>
<dbReference type="PROSITE" id="PS50077">
    <property type="entry name" value="HEAT_REPEAT"/>
    <property type="match status" value="2"/>
</dbReference>
<dbReference type="PANTHER" id="PTHR12697">
    <property type="entry name" value="PBS LYASE HEAT-LIKE PROTEIN"/>
    <property type="match status" value="1"/>
</dbReference>
<dbReference type="InterPro" id="IPR016024">
    <property type="entry name" value="ARM-type_fold"/>
</dbReference>
<dbReference type="InterPro" id="IPR021133">
    <property type="entry name" value="HEAT_type_2"/>
</dbReference>
<evidence type="ECO:0000256" key="1">
    <source>
        <dbReference type="ARBA" id="ARBA00045876"/>
    </source>
</evidence>
<dbReference type="SUPFAM" id="SSF48371">
    <property type="entry name" value="ARM repeat"/>
    <property type="match status" value="2"/>
</dbReference>
<dbReference type="Pfam" id="PF13646">
    <property type="entry name" value="HEAT_2"/>
    <property type="match status" value="2"/>
</dbReference>
<evidence type="ECO:0008006" key="3">
    <source>
        <dbReference type="Google" id="ProtNLM"/>
    </source>
</evidence>